<dbReference type="GeneTree" id="ENSGT00940000154486"/>
<dbReference type="GO" id="GO:0000976">
    <property type="term" value="F:transcription cis-regulatory region binding"/>
    <property type="evidence" value="ECO:0007669"/>
    <property type="project" value="TreeGrafter"/>
</dbReference>
<keyword evidence="10" id="KW-1185">Reference proteome</keyword>
<dbReference type="InterPro" id="IPR011598">
    <property type="entry name" value="bHLH_dom"/>
</dbReference>
<organism evidence="9 10">
    <name type="scientific">Electrophorus electricus</name>
    <name type="common">Electric eel</name>
    <name type="synonym">Gymnotus electricus</name>
    <dbReference type="NCBI Taxonomy" id="8005"/>
    <lineage>
        <taxon>Eukaryota</taxon>
        <taxon>Metazoa</taxon>
        <taxon>Chordata</taxon>
        <taxon>Craniata</taxon>
        <taxon>Vertebrata</taxon>
        <taxon>Euteleostomi</taxon>
        <taxon>Actinopterygii</taxon>
        <taxon>Neopterygii</taxon>
        <taxon>Teleostei</taxon>
        <taxon>Ostariophysi</taxon>
        <taxon>Gymnotiformes</taxon>
        <taxon>Gymnotoidei</taxon>
        <taxon>Gymnotidae</taxon>
        <taxon>Electrophorus</taxon>
    </lineage>
</organism>
<reference evidence="9" key="5">
    <citation type="submission" date="2025-09" db="UniProtKB">
        <authorList>
            <consortium name="Ensembl"/>
        </authorList>
    </citation>
    <scope>IDENTIFICATION</scope>
</reference>
<dbReference type="AlphaFoldDB" id="A0A4W4DUX5"/>
<dbReference type="InterPro" id="IPR013767">
    <property type="entry name" value="PAS_fold"/>
</dbReference>
<evidence type="ECO:0000256" key="5">
    <source>
        <dbReference type="ARBA" id="ARBA00023242"/>
    </source>
</evidence>
<accession>A0A4W4DUX5</accession>
<dbReference type="PROSITE" id="PS50112">
    <property type="entry name" value="PAS"/>
    <property type="match status" value="1"/>
</dbReference>
<dbReference type="Pfam" id="PF00989">
    <property type="entry name" value="PAS"/>
    <property type="match status" value="1"/>
</dbReference>
<name>A0A4W4DUX5_ELEEL</name>
<sequence>MIPPGDCLYAGRKRRKPIQKQKPATAANQKPNPSKRHRDRLNAELDRLAGLLPFTPDVISKLDKLSVLRLSVSYLRVKSFFHAIQEKPCRKNSIEASSPELRKPSLGSSVLESDLLLESLTGFALVVSSDGVIFYASSTIADYLGFHQTDVMHQNVFDYIHVEERQEFRRQLHWAMNPMLTSEQRQNDTGCEDFVARGLRSTPEAGSVPPELAPFLTRCFVVRVRCLLDTTSGFLNMQFQGSLKVLQGQMKKAECGTLLPPRLALFCVATPLVLPSIELKMKNTVMKSKLKGPSSSEKRLHGSRGSCDVGGMQLPSTPFRDHCHGGLWSALAKEGTQFRSNNVYTRDEPLNFCLSSTELPKAQAADSPWDMRSLSRTAPASPSPGKFNKHTQPGTFRILPGCSAAPSQGRHHGQSAREAYIGKAESRYTAHSENNHGLLLPETAIKTEHDSDSESSCSAYTAPHNGGWRYSSTFPEGRQLKMEEDHYSHYGPCQCSKAGVSPPVNGHHKYLCTGASKPAMCVLNKDIVHPDPPGNQGPGCLDNHEYADGSAEPKVFMQLDYMLSYEFRRHGLLHSIKREPADSPPPWQDSSRNLSRARAERNMYNCTMNAAANKASSYLYMQ</sequence>
<reference evidence="10" key="2">
    <citation type="journal article" date="2017" name="Sci. Adv.">
        <title>A tail of two voltages: Proteomic comparison of the three electric organs of the electric eel.</title>
        <authorList>
            <person name="Traeger L.L."/>
            <person name="Sabat G."/>
            <person name="Barrett-Wilt G.A."/>
            <person name="Wells G.B."/>
            <person name="Sussman M.R."/>
        </authorList>
    </citation>
    <scope>NUCLEOTIDE SEQUENCE [LARGE SCALE GENOMIC DNA]</scope>
</reference>
<dbReference type="STRING" id="8005.ENSEEEP00000002718"/>
<dbReference type="FunFam" id="3.30.450.20:FF:000035">
    <property type="entry name" value="Aryl hydrocarbon receptor"/>
    <property type="match status" value="1"/>
</dbReference>
<dbReference type="Gene3D" id="3.30.450.20">
    <property type="entry name" value="PAS domain"/>
    <property type="match status" value="1"/>
</dbReference>
<dbReference type="GO" id="GO:0004879">
    <property type="term" value="F:nuclear receptor activity"/>
    <property type="evidence" value="ECO:0007669"/>
    <property type="project" value="TreeGrafter"/>
</dbReference>
<dbReference type="SUPFAM" id="SSF55785">
    <property type="entry name" value="PYP-like sensor domain (PAS domain)"/>
    <property type="match status" value="1"/>
</dbReference>
<evidence type="ECO:0000256" key="3">
    <source>
        <dbReference type="ARBA" id="ARBA00023125"/>
    </source>
</evidence>
<dbReference type="InterPro" id="IPR039091">
    <property type="entry name" value="AHR/AHRR"/>
</dbReference>
<dbReference type="PROSITE" id="PS50888">
    <property type="entry name" value="BHLH"/>
    <property type="match status" value="1"/>
</dbReference>
<keyword evidence="3" id="KW-0238">DNA-binding</keyword>
<dbReference type="CDD" id="cd00130">
    <property type="entry name" value="PAS"/>
    <property type="match status" value="1"/>
</dbReference>
<dbReference type="InterPro" id="IPR000014">
    <property type="entry name" value="PAS"/>
</dbReference>
<dbReference type="InterPro" id="IPR035965">
    <property type="entry name" value="PAS-like_dom_sf"/>
</dbReference>
<reference evidence="9" key="3">
    <citation type="submission" date="2020-05" db="EMBL/GenBank/DDBJ databases">
        <title>Electrophorus electricus (electric eel) genome, fEleEle1, primary haplotype.</title>
        <authorList>
            <person name="Myers G."/>
            <person name="Meyer A."/>
            <person name="Fedrigo O."/>
            <person name="Formenti G."/>
            <person name="Rhie A."/>
            <person name="Tracey A."/>
            <person name="Sims Y."/>
            <person name="Jarvis E.D."/>
        </authorList>
    </citation>
    <scope>NUCLEOTIDE SEQUENCE [LARGE SCALE GENOMIC DNA]</scope>
</reference>
<comment type="subcellular location">
    <subcellularLocation>
        <location evidence="1">Nucleus</location>
    </subcellularLocation>
</comment>
<dbReference type="GO" id="GO:0046983">
    <property type="term" value="F:protein dimerization activity"/>
    <property type="evidence" value="ECO:0007669"/>
    <property type="project" value="InterPro"/>
</dbReference>
<gene>
    <name evidence="9" type="primary">ahrrb</name>
</gene>
<evidence type="ECO:0000256" key="2">
    <source>
        <dbReference type="ARBA" id="ARBA00023015"/>
    </source>
</evidence>
<keyword evidence="5" id="KW-0539">Nucleus</keyword>
<dbReference type="Ensembl" id="ENSEEET00000002762.2">
    <property type="protein sequence ID" value="ENSEEEP00000002718.2"/>
    <property type="gene ID" value="ENSEEEG00000001559.2"/>
</dbReference>
<dbReference type="PANTHER" id="PTHR10649">
    <property type="entry name" value="ARYL HYDROCARBON RECEPTOR"/>
    <property type="match status" value="1"/>
</dbReference>
<evidence type="ECO:0000313" key="10">
    <source>
        <dbReference type="Proteomes" id="UP000314983"/>
    </source>
</evidence>
<feature type="domain" description="BHLH" evidence="8">
    <location>
        <begin position="25"/>
        <end position="78"/>
    </location>
</feature>
<dbReference type="Gene3D" id="4.10.280.10">
    <property type="entry name" value="Helix-loop-helix DNA-binding domain"/>
    <property type="match status" value="1"/>
</dbReference>
<dbReference type="GO" id="GO:0006805">
    <property type="term" value="P:xenobiotic metabolic process"/>
    <property type="evidence" value="ECO:0007669"/>
    <property type="project" value="InterPro"/>
</dbReference>
<dbReference type="PANTHER" id="PTHR10649:SF3">
    <property type="entry name" value="ARYL HYDROCARBON RECEPTOR REPRESSOR"/>
    <property type="match status" value="1"/>
</dbReference>
<dbReference type="SMART" id="SM00353">
    <property type="entry name" value="HLH"/>
    <property type="match status" value="1"/>
</dbReference>
<dbReference type="GO" id="GO:0048513">
    <property type="term" value="P:animal organ development"/>
    <property type="evidence" value="ECO:0007669"/>
    <property type="project" value="UniProtKB-ARBA"/>
</dbReference>
<reference evidence="10" key="1">
    <citation type="journal article" date="2014" name="Science">
        <title>Nonhuman genetics. Genomic basis for the convergent evolution of electric organs.</title>
        <authorList>
            <person name="Gallant J.R."/>
            <person name="Traeger L.L."/>
            <person name="Volkening J.D."/>
            <person name="Moffett H."/>
            <person name="Chen P.H."/>
            <person name="Novina C.D."/>
            <person name="Phillips G.N.Jr."/>
            <person name="Anand R."/>
            <person name="Wells G.B."/>
            <person name="Pinch M."/>
            <person name="Guth R."/>
            <person name="Unguez G.A."/>
            <person name="Albert J.S."/>
            <person name="Zakon H.H."/>
            <person name="Samanta M.P."/>
            <person name="Sussman M.R."/>
        </authorList>
    </citation>
    <scope>NUCLEOTIDE SEQUENCE [LARGE SCALE GENOMIC DNA]</scope>
</reference>
<evidence type="ECO:0000313" key="9">
    <source>
        <dbReference type="Ensembl" id="ENSEEEP00000002718.2"/>
    </source>
</evidence>
<dbReference type="FunFam" id="4.10.280.10:FF:000041">
    <property type="entry name" value="aryl hydrocarbon receptor repressor"/>
    <property type="match status" value="1"/>
</dbReference>
<proteinExistence type="predicted"/>
<dbReference type="Pfam" id="PF00010">
    <property type="entry name" value="HLH"/>
    <property type="match status" value="1"/>
</dbReference>
<dbReference type="InterPro" id="IPR036638">
    <property type="entry name" value="HLH_DNA-bd_sf"/>
</dbReference>
<dbReference type="GO" id="GO:0034751">
    <property type="term" value="C:aryl hydrocarbon receptor complex"/>
    <property type="evidence" value="ECO:0007669"/>
    <property type="project" value="TreeGrafter"/>
</dbReference>
<evidence type="ECO:0000256" key="1">
    <source>
        <dbReference type="ARBA" id="ARBA00004123"/>
    </source>
</evidence>
<dbReference type="SMART" id="SM00091">
    <property type="entry name" value="PAS"/>
    <property type="match status" value="1"/>
</dbReference>
<reference evidence="9" key="4">
    <citation type="submission" date="2025-08" db="UniProtKB">
        <authorList>
            <consortium name="Ensembl"/>
        </authorList>
    </citation>
    <scope>IDENTIFICATION</scope>
</reference>
<dbReference type="GO" id="GO:0005634">
    <property type="term" value="C:nucleus"/>
    <property type="evidence" value="ECO:0007669"/>
    <property type="project" value="UniProtKB-SubCell"/>
</dbReference>
<keyword evidence="4" id="KW-0804">Transcription</keyword>
<evidence type="ECO:0000259" key="8">
    <source>
        <dbReference type="PROSITE" id="PS50888"/>
    </source>
</evidence>
<feature type="region of interest" description="Disordered" evidence="6">
    <location>
        <begin position="1"/>
        <end position="38"/>
    </location>
</feature>
<evidence type="ECO:0000259" key="7">
    <source>
        <dbReference type="PROSITE" id="PS50112"/>
    </source>
</evidence>
<evidence type="ECO:0000256" key="6">
    <source>
        <dbReference type="SAM" id="MobiDB-lite"/>
    </source>
</evidence>
<dbReference type="Proteomes" id="UP000314983">
    <property type="component" value="Chromosome 7"/>
</dbReference>
<feature type="region of interest" description="Disordered" evidence="6">
    <location>
        <begin position="364"/>
        <end position="390"/>
    </location>
</feature>
<evidence type="ECO:0000256" key="4">
    <source>
        <dbReference type="ARBA" id="ARBA00023163"/>
    </source>
</evidence>
<feature type="domain" description="PAS" evidence="7">
    <location>
        <begin position="116"/>
        <end position="179"/>
    </location>
</feature>
<evidence type="ECO:0008006" key="11">
    <source>
        <dbReference type="Google" id="ProtNLM"/>
    </source>
</evidence>
<keyword evidence="2" id="KW-0805">Transcription regulation</keyword>
<dbReference type="SUPFAM" id="SSF47459">
    <property type="entry name" value="HLH, helix-loop-helix DNA-binding domain"/>
    <property type="match status" value="1"/>
</dbReference>
<protein>
    <recommendedName>
        <fullName evidence="11">Aryl-hydrocarbon receptor repressor b</fullName>
    </recommendedName>
</protein>
<dbReference type="OMA" id="KHSDKRH"/>